<dbReference type="AlphaFoldDB" id="A0A517V844"/>
<keyword evidence="2" id="KW-1185">Reference proteome</keyword>
<dbReference type="Proteomes" id="UP000316855">
    <property type="component" value="Chromosome"/>
</dbReference>
<evidence type="ECO:0000313" key="1">
    <source>
        <dbReference type="EMBL" id="QDT89173.1"/>
    </source>
</evidence>
<reference evidence="1 2" key="1">
    <citation type="submission" date="2019-02" db="EMBL/GenBank/DDBJ databases">
        <title>Deep-cultivation of Planctomycetes and their phenomic and genomic characterization uncovers novel biology.</title>
        <authorList>
            <person name="Wiegand S."/>
            <person name="Jogler M."/>
            <person name="Boedeker C."/>
            <person name="Pinto D."/>
            <person name="Vollmers J."/>
            <person name="Rivas-Marin E."/>
            <person name="Kohn T."/>
            <person name="Peeters S.H."/>
            <person name="Heuer A."/>
            <person name="Rast P."/>
            <person name="Oberbeckmann S."/>
            <person name="Bunk B."/>
            <person name="Jeske O."/>
            <person name="Meyerdierks A."/>
            <person name="Storesund J.E."/>
            <person name="Kallscheuer N."/>
            <person name="Luecker S."/>
            <person name="Lage O.M."/>
            <person name="Pohl T."/>
            <person name="Merkel B.J."/>
            <person name="Hornburger P."/>
            <person name="Mueller R.-W."/>
            <person name="Bruemmer F."/>
            <person name="Labrenz M."/>
            <person name="Spormann A.M."/>
            <person name="Op den Camp H."/>
            <person name="Overmann J."/>
            <person name="Amann R."/>
            <person name="Jetten M.S.M."/>
            <person name="Mascher T."/>
            <person name="Medema M.H."/>
            <person name="Devos D.P."/>
            <person name="Kaster A.-K."/>
            <person name="Ovreas L."/>
            <person name="Rohde M."/>
            <person name="Galperin M.Y."/>
            <person name="Jogler C."/>
        </authorList>
    </citation>
    <scope>NUCLEOTIDE SEQUENCE [LARGE SCALE GENOMIC DNA]</scope>
    <source>
        <strain evidence="1 2">Pan161</strain>
    </source>
</reference>
<organism evidence="1 2">
    <name type="scientific">Gimesia algae</name>
    <dbReference type="NCBI Taxonomy" id="2527971"/>
    <lineage>
        <taxon>Bacteria</taxon>
        <taxon>Pseudomonadati</taxon>
        <taxon>Planctomycetota</taxon>
        <taxon>Planctomycetia</taxon>
        <taxon>Planctomycetales</taxon>
        <taxon>Planctomycetaceae</taxon>
        <taxon>Gimesia</taxon>
    </lineage>
</organism>
<accession>A0A517V844</accession>
<protein>
    <submittedName>
        <fullName evidence="1">Uncharacterized protein</fullName>
    </submittedName>
</protein>
<dbReference type="EMBL" id="CP036343">
    <property type="protein sequence ID" value="QDT89173.1"/>
    <property type="molecule type" value="Genomic_DNA"/>
</dbReference>
<evidence type="ECO:0000313" key="2">
    <source>
        <dbReference type="Proteomes" id="UP000316855"/>
    </source>
</evidence>
<name>A0A517V844_9PLAN</name>
<dbReference type="KEGG" id="gax:Pan161_07990"/>
<proteinExistence type="predicted"/>
<gene>
    <name evidence="1" type="ORF">Pan161_07990</name>
</gene>
<dbReference type="RefSeq" id="WP_145224267.1">
    <property type="nucleotide sequence ID" value="NZ_CP036343.1"/>
</dbReference>
<sequence>MTTNKNALPKRGESYLYKNEGSGEAVSLRAGIDADVYFLELLSGSPDRKATKLIIRESMDSENAITNILKFTAVDSLSDLQLSVHGDEFPPVTRDNPDYFEVVNRGHLKGSYEISLNGSNVLCDVAEVTTGMDLTEEKYLPCSGEEITAESEEITITIEGHEDSGMCYLTLSVLSDSEIAFKDPVPKGNLFFYLMAVLPEIINHEVVIKKQQSDHASIDGINFRYQNAVLSECDITEFEILSQTVEASLLNISSP</sequence>